<gene>
    <name evidence="2" type="ORF">E1163_23620</name>
</gene>
<accession>A0ABW9RUR2</accession>
<dbReference type="RefSeq" id="WP_155175022.1">
    <property type="nucleotide sequence ID" value="NZ_BAAAFL010000068.1"/>
</dbReference>
<protein>
    <submittedName>
        <fullName evidence="2">Uncharacterized protein</fullName>
    </submittedName>
</protein>
<feature type="region of interest" description="Disordered" evidence="1">
    <location>
        <begin position="45"/>
        <end position="64"/>
    </location>
</feature>
<organism evidence="2 3">
    <name type="scientific">Fulvivirga kasyanovii</name>
    <dbReference type="NCBI Taxonomy" id="396812"/>
    <lineage>
        <taxon>Bacteria</taxon>
        <taxon>Pseudomonadati</taxon>
        <taxon>Bacteroidota</taxon>
        <taxon>Cytophagia</taxon>
        <taxon>Cytophagales</taxon>
        <taxon>Fulvivirgaceae</taxon>
        <taxon>Fulvivirga</taxon>
    </lineage>
</organism>
<reference evidence="2 3" key="1">
    <citation type="submission" date="2019-02" db="EMBL/GenBank/DDBJ databases">
        <authorList>
            <person name="Goldberg S.R."/>
            <person name="Haltli B.A."/>
            <person name="Correa H."/>
            <person name="Russell K.G."/>
        </authorList>
    </citation>
    <scope>NUCLEOTIDE SEQUENCE [LARGE SCALE GENOMIC DNA]</scope>
    <source>
        <strain evidence="2 3">JCM 16186</strain>
    </source>
</reference>
<comment type="caution">
    <text evidence="2">The sequence shown here is derived from an EMBL/GenBank/DDBJ whole genome shotgun (WGS) entry which is preliminary data.</text>
</comment>
<evidence type="ECO:0000313" key="3">
    <source>
        <dbReference type="Proteomes" id="UP000798808"/>
    </source>
</evidence>
<sequence>MKKIKRVLRLIVFICFVLLAAFGAGIGGAILPTYHRRDEKPEINIEMVDKKKDETEEEDSIQKL</sequence>
<name>A0ABW9RUR2_9BACT</name>
<keyword evidence="3" id="KW-1185">Reference proteome</keyword>
<proteinExistence type="predicted"/>
<dbReference type="EMBL" id="SMLW01000649">
    <property type="protein sequence ID" value="MTI27967.1"/>
    <property type="molecule type" value="Genomic_DNA"/>
</dbReference>
<dbReference type="Proteomes" id="UP000798808">
    <property type="component" value="Unassembled WGS sequence"/>
</dbReference>
<evidence type="ECO:0000313" key="2">
    <source>
        <dbReference type="EMBL" id="MTI27967.1"/>
    </source>
</evidence>
<evidence type="ECO:0000256" key="1">
    <source>
        <dbReference type="SAM" id="MobiDB-lite"/>
    </source>
</evidence>